<protein>
    <submittedName>
        <fullName evidence="1">Growth inhibitor PemK</fullName>
    </submittedName>
</protein>
<dbReference type="InterPro" id="IPR003477">
    <property type="entry name" value="PemK-like"/>
</dbReference>
<evidence type="ECO:0000313" key="2">
    <source>
        <dbReference type="Proteomes" id="UP000241444"/>
    </source>
</evidence>
<accession>A0A2P7BEH0</accession>
<comment type="caution">
    <text evidence="1">The sequence shown here is derived from an EMBL/GenBank/DDBJ whole genome shotgun (WGS) entry which is preliminary data.</text>
</comment>
<dbReference type="OrthoDB" id="9813449at2"/>
<dbReference type="InterPro" id="IPR011067">
    <property type="entry name" value="Plasmid_toxin/cell-grow_inhib"/>
</dbReference>
<gene>
    <name evidence="1" type="ORF">CU102_21510</name>
</gene>
<name>A0A2P7BEH0_9HYPH</name>
<dbReference type="SUPFAM" id="SSF50118">
    <property type="entry name" value="Cell growth inhibitor/plasmid maintenance toxic component"/>
    <property type="match status" value="1"/>
</dbReference>
<reference evidence="2" key="1">
    <citation type="submission" date="2017-11" db="EMBL/GenBank/DDBJ databases">
        <authorList>
            <person name="Kuznetsova I."/>
            <person name="Sazanova A."/>
            <person name="Chirak E."/>
            <person name="Safronova V."/>
            <person name="Willems A."/>
        </authorList>
    </citation>
    <scope>NUCLEOTIDE SEQUENCE [LARGE SCALE GENOMIC DNA]</scope>
    <source>
        <strain evidence="2">STM 196</strain>
    </source>
</reference>
<dbReference type="Pfam" id="PF02452">
    <property type="entry name" value="PemK_toxin"/>
    <property type="match status" value="1"/>
</dbReference>
<dbReference type="AlphaFoldDB" id="A0A2P7BEH0"/>
<keyword evidence="2" id="KW-1185">Reference proteome</keyword>
<evidence type="ECO:0000313" key="1">
    <source>
        <dbReference type="EMBL" id="PSH64815.1"/>
    </source>
</evidence>
<proteinExistence type="predicted"/>
<dbReference type="EMBL" id="PGGO01000019">
    <property type="protein sequence ID" value="PSH64815.1"/>
    <property type="molecule type" value="Genomic_DNA"/>
</dbReference>
<organism evidence="1 2">
    <name type="scientific">Phyllobacterium brassicacearum</name>
    <dbReference type="NCBI Taxonomy" id="314235"/>
    <lineage>
        <taxon>Bacteria</taxon>
        <taxon>Pseudomonadati</taxon>
        <taxon>Pseudomonadota</taxon>
        <taxon>Alphaproteobacteria</taxon>
        <taxon>Hyphomicrobiales</taxon>
        <taxon>Phyllobacteriaceae</taxon>
        <taxon>Phyllobacterium</taxon>
    </lineage>
</organism>
<sequence length="112" mass="12405">MPTFEAGDVVRVPFPYTDRNTRQHRPALVISDRGIGDNQELLWVLMITSAENRPWISDVSIPRHQDAGLPAPSVIRPAKIATIEASHADKLGNVSQATFHQIMQAVNAILKK</sequence>
<dbReference type="Gene3D" id="2.30.30.110">
    <property type="match status" value="1"/>
</dbReference>
<dbReference type="GO" id="GO:0003677">
    <property type="term" value="F:DNA binding"/>
    <property type="evidence" value="ECO:0007669"/>
    <property type="project" value="InterPro"/>
</dbReference>
<dbReference type="Proteomes" id="UP000241444">
    <property type="component" value="Unassembled WGS sequence"/>
</dbReference>